<protein>
    <submittedName>
        <fullName evidence="1">Uncharacterized protein</fullName>
    </submittedName>
</protein>
<proteinExistence type="predicted"/>
<evidence type="ECO:0000313" key="1">
    <source>
        <dbReference type="EMBL" id="QHU09842.1"/>
    </source>
</evidence>
<name>A0A6C0JVR1_9ZZZZ</name>
<accession>A0A6C0JVR1</accession>
<reference evidence="1" key="1">
    <citation type="journal article" date="2020" name="Nature">
        <title>Giant virus diversity and host interactions through global metagenomics.</title>
        <authorList>
            <person name="Schulz F."/>
            <person name="Roux S."/>
            <person name="Paez-Espino D."/>
            <person name="Jungbluth S."/>
            <person name="Walsh D.A."/>
            <person name="Denef V.J."/>
            <person name="McMahon K.D."/>
            <person name="Konstantinidis K.T."/>
            <person name="Eloe-Fadrosh E.A."/>
            <person name="Kyrpides N.C."/>
            <person name="Woyke T."/>
        </authorList>
    </citation>
    <scope>NUCLEOTIDE SEQUENCE</scope>
    <source>
        <strain evidence="1">GVMAG-S-1101164-164</strain>
    </source>
</reference>
<dbReference type="AlphaFoldDB" id="A0A6C0JVR1"/>
<organism evidence="1">
    <name type="scientific">viral metagenome</name>
    <dbReference type="NCBI Taxonomy" id="1070528"/>
    <lineage>
        <taxon>unclassified sequences</taxon>
        <taxon>metagenomes</taxon>
        <taxon>organismal metagenomes</taxon>
    </lineage>
</organism>
<dbReference type="EMBL" id="MN740746">
    <property type="protein sequence ID" value="QHU09842.1"/>
    <property type="molecule type" value="Genomic_DNA"/>
</dbReference>
<sequence>MVWIYDKHYPRLQGHFFNLVSVLKFLRKHTFTSWKHLQSSVFFDSEKSKPVFTDAIAKHVFRALQTKGGAEYPILNSYIEKGISTLGSYLPSIIANPISGVMNGATNTFVGVKNFIPFGDLLLETMKTGAAVSTSTIEAVAGAFGGAPGELIAAVLSLMIASAAASVHILERDFGGAIEQIFRALPVVGPTLQTILQKSETFAGKINGQYDKIMETVGSVRGNIEGKLAQLRETPVGGKRLSTKKNTYYKWRKTTQRN</sequence>